<comment type="subunit">
    <text evidence="15">Heterotrimer of RecB, RecC and RecD. All subunits contribute to DNA-binding. Interacts with RecA.</text>
</comment>
<keyword evidence="6 15" id="KW-0347">Helicase</keyword>
<keyword evidence="5 15" id="KW-0378">Hydrolase</keyword>
<dbReference type="Pfam" id="PF12705">
    <property type="entry name" value="PDDEXK_1"/>
    <property type="match status" value="1"/>
</dbReference>
<comment type="domain">
    <text evidence="15">The C-terminal domain has nuclease activity and interacts with RecD. It interacts with RecA, facilitating its loading onto ssDNA.</text>
</comment>
<accession>A0A5N0T8V3</accession>
<evidence type="ECO:0000256" key="11">
    <source>
        <dbReference type="ARBA" id="ARBA00023204"/>
    </source>
</evidence>
<evidence type="ECO:0000256" key="8">
    <source>
        <dbReference type="ARBA" id="ARBA00022840"/>
    </source>
</evidence>
<comment type="caution">
    <text evidence="19">The sequence shown here is derived from an EMBL/GenBank/DDBJ whole genome shotgun (WGS) entry which is preliminary data.</text>
</comment>
<comment type="similarity">
    <text evidence="15">Belongs to the helicase family. UvrD subfamily.</text>
</comment>
<keyword evidence="8 15" id="KW-0067">ATP-binding</keyword>
<evidence type="ECO:0000256" key="12">
    <source>
        <dbReference type="ARBA" id="ARBA00023235"/>
    </source>
</evidence>
<comment type="domain">
    <text evidence="15">The N-terminal DNA-binding domain is a ssDNA-dependent ATPase and has ATP-dependent 3'-5' helicase function. This domain interacts with RecC.</text>
</comment>
<dbReference type="PROSITE" id="PS51198">
    <property type="entry name" value="UVRD_HELICASE_ATP_BIND"/>
    <property type="match status" value="1"/>
</dbReference>
<keyword evidence="12 15" id="KW-0413">Isomerase</keyword>
<evidence type="ECO:0000256" key="15">
    <source>
        <dbReference type="HAMAP-Rule" id="MF_01485"/>
    </source>
</evidence>
<keyword evidence="7 15" id="KW-0269">Exonuclease</keyword>
<keyword evidence="11 15" id="KW-0234">DNA repair</keyword>
<dbReference type="InterPro" id="IPR004586">
    <property type="entry name" value="RecB"/>
</dbReference>
<sequence>MSESNVEHFDSAGFPLSGRRLVEASAGTGKTYSIAHLVLRLVLGVGEGLDFSTPRRIEEILVVTFTRAAAGELRGRIRALVEKAWRDLRAGHSDDPRISALIDDDPERMKAMLFRLQRALVNMDEAGISTIHSFAVKAAASFLFETGAIDDVQLSHTGGERSERIVTDLFRRLAASTGAPGLVYALLGRPQLEDFRKYWNRVKGDSAEVRPALPPGDAWEVMDAVVQAQTALCQAHQDLADEWSQAFPLQDGASDRAATKAVLVEALGELEDSPVAAGRVTNIIKYIEKNLALPVDAVAGAGASDYFKDLAELQVPPGTTGPVELLVRVRDHLFGLPDARQEVAHLARAAVYRTLVQARAGLDLRDMSLDEVITLINQRLDRDDTRPALQAAIAQAYPVCLVDEFQDTDPEQFRMFKRIYDTPAARAPGAGLFMIGDPKQSIYGFRGADIFAYLDVRGQVASACAGGDKNQGIYDLDTNWRSRALLVQAVNALFAEPPAGDDDALSFVFKGMPFTAVRSCEEAAPGRIRDYRLGGESPMGDEALVFIGHPAERPEKAELNGDPLKRLYARDTAARISALLDPVHGAKTVGADGEEQPLTPGDIAVLVRSAHEARDIRQALAQPDIGLRSVFASQRDSVFSDSEVSEDLLLVLMAMDQCTDRRRLKSALATPLMRGFGYGFDELANIEIDDDALEAVIAEFGGYRETWLRHGVLAAINQLLSQPARRLLPAIARREDSDRLFTDLRHLGDLLQQRDLDCATPEQLVDWYADCLRDDSHLDEDVRRVRLESDEDLVKIVTIHVAKGLEYPVVFLPFFFMPWNTSLDKGPPLYREDRGDHWQSVVEFGGDTTKVTRHLERERLAEDMRLLYVAMTRAVYQCHVGISASYRNSRAPQFAASVWGHLLALPADENGAVPDAPSFAEIRIALEQRFGGAPGTVGYAVAGEVGPVRYQAGSAAAQALVPALPAVQLPQSHWRITSYTGLVRGEAPRLGVKDDDDGNAPAVEVAVVEDDSGWADNIRFALPGSANTGSCLHDILETYALTRAPAGTGEPAAVDLGEIARQWVTRYGLETPGLDDTALAQAVTTWMNDCLHHPFEGTCLDTLFAAGCAIPEMRFDFAIGGDGITDFDAINAALAAAGQAPVHRYGPISGLMTGAIDLTFVHDGRIYVVDYKSNTLGRAPRFYDHAGMGASIAEHRYDLQYMIYAVAAHRHFRRRLGERYGFDDGEFRFGGVYYLFLRGMGLADYPDHGAWFTRPSLESVERLDRALAGDHHE</sequence>
<dbReference type="PROSITE" id="PS51217">
    <property type="entry name" value="UVRD_HELICASE_CTER"/>
    <property type="match status" value="1"/>
</dbReference>
<feature type="domain" description="UvrD-like helicase ATP-binding" evidence="17">
    <location>
        <begin position="3"/>
        <end position="483"/>
    </location>
</feature>
<dbReference type="EC" id="5.6.2.4" evidence="15"/>
<evidence type="ECO:0000256" key="4">
    <source>
        <dbReference type="ARBA" id="ARBA00022763"/>
    </source>
</evidence>
<keyword evidence="3 15" id="KW-0547">Nucleotide-binding</keyword>
<dbReference type="GO" id="GO:0003677">
    <property type="term" value="F:DNA binding"/>
    <property type="evidence" value="ECO:0007669"/>
    <property type="project" value="UniProtKB-UniRule"/>
</dbReference>
<comment type="catalytic activity">
    <reaction evidence="13 15">
        <text>Couples ATP hydrolysis with the unwinding of duplex DNA by translocating in the 3'-5' direction.</text>
        <dbReference type="EC" id="5.6.2.4"/>
    </reaction>
</comment>
<dbReference type="CDD" id="cd22352">
    <property type="entry name" value="RecB_C-like"/>
    <property type="match status" value="1"/>
</dbReference>
<keyword evidence="1 15" id="KW-0540">Nuclease</keyword>
<feature type="region of interest" description="DNA-binding and helicase activity, interacts with RecC" evidence="15">
    <location>
        <begin position="1"/>
        <end position="947"/>
    </location>
</feature>
<dbReference type="EC" id="3.1.11.5" evidence="15"/>
<name>A0A5N0T8V3_9GAMM</name>
<feature type="region of interest" description="Nuclease activity, interacts with RecD and RecA" evidence="15">
    <location>
        <begin position="973"/>
        <end position="1273"/>
    </location>
</feature>
<evidence type="ECO:0000256" key="1">
    <source>
        <dbReference type="ARBA" id="ARBA00022722"/>
    </source>
</evidence>
<dbReference type="PANTHER" id="PTHR11070">
    <property type="entry name" value="UVRD / RECB / PCRA DNA HELICASE FAMILY MEMBER"/>
    <property type="match status" value="1"/>
</dbReference>
<dbReference type="RefSeq" id="WP_150864113.1">
    <property type="nucleotide sequence ID" value="NZ_VYXP01000005.1"/>
</dbReference>
<reference evidence="19 20" key="1">
    <citation type="submission" date="2019-09" db="EMBL/GenBank/DDBJ databases">
        <title>Wenzhouxiangella sp. Genome sequencing and assembly.</title>
        <authorList>
            <person name="Zhang R."/>
        </authorList>
    </citation>
    <scope>NUCLEOTIDE SEQUENCE [LARGE SCALE GENOMIC DNA]</scope>
    <source>
        <strain evidence="19 20">W260</strain>
    </source>
</reference>
<feature type="domain" description="UvrD-like helicase C-terminal" evidence="18">
    <location>
        <begin position="526"/>
        <end position="804"/>
    </location>
</feature>
<proteinExistence type="inferred from homology"/>
<comment type="function">
    <text evidence="15">A helicase/nuclease that prepares dsDNA breaks (DSB) for recombinational DNA repair. Binds to DSBs and unwinds DNA via a highly rapid and processive ATP-dependent bidirectional helicase activity. Unwinds dsDNA until it encounters a Chi (crossover hotspot instigator) sequence from the 3' direction. Cuts ssDNA a few nucleotides 3' to the Chi site. The properties and activities of the enzyme are changed at Chi. The Chi-altered holoenzyme produces a long 3'-ssDNA overhang and facilitates RecA-binding to the ssDNA for homologous DNA recombination and repair. Holoenzyme degrades any linearized DNA that is unable to undergo homologous recombination. In the holoenzyme this subunit contributes ATPase, 3'-5' helicase, exonuclease activity and loads RecA onto ssDNA.</text>
</comment>
<dbReference type="AlphaFoldDB" id="A0A5N0T8V3"/>
<comment type="cofactor">
    <cofactor evidence="15">
        <name>Mg(2+)</name>
        <dbReference type="ChEBI" id="CHEBI:18420"/>
    </cofactor>
    <text evidence="15">Binds 1 Mg(2+) ion per subunit.</text>
</comment>
<comment type="catalytic activity">
    <reaction evidence="14 15">
        <text>ATP + H2O = ADP + phosphate + H(+)</text>
        <dbReference type="Rhea" id="RHEA:13065"/>
        <dbReference type="ChEBI" id="CHEBI:15377"/>
        <dbReference type="ChEBI" id="CHEBI:15378"/>
        <dbReference type="ChEBI" id="CHEBI:30616"/>
        <dbReference type="ChEBI" id="CHEBI:43474"/>
        <dbReference type="ChEBI" id="CHEBI:456216"/>
        <dbReference type="EC" id="5.6.2.4"/>
    </reaction>
</comment>
<dbReference type="Gene3D" id="3.40.50.300">
    <property type="entry name" value="P-loop containing nucleotide triphosphate hydrolases"/>
    <property type="match status" value="2"/>
</dbReference>
<evidence type="ECO:0000256" key="2">
    <source>
        <dbReference type="ARBA" id="ARBA00022723"/>
    </source>
</evidence>
<dbReference type="InterPro" id="IPR038726">
    <property type="entry name" value="PDDEXK_AddAB-type"/>
</dbReference>
<keyword evidence="20" id="KW-1185">Reference proteome</keyword>
<dbReference type="InterPro" id="IPR014017">
    <property type="entry name" value="DNA_helicase_UvrD-like_C"/>
</dbReference>
<dbReference type="HAMAP" id="MF_01485">
    <property type="entry name" value="RecB"/>
    <property type="match status" value="1"/>
</dbReference>
<dbReference type="Gene3D" id="1.10.486.10">
    <property type="entry name" value="PCRA, domain 4"/>
    <property type="match status" value="1"/>
</dbReference>
<dbReference type="GO" id="GO:0000287">
    <property type="term" value="F:magnesium ion binding"/>
    <property type="evidence" value="ECO:0007669"/>
    <property type="project" value="UniProtKB-UniRule"/>
</dbReference>
<dbReference type="SUPFAM" id="SSF52980">
    <property type="entry name" value="Restriction endonuclease-like"/>
    <property type="match status" value="1"/>
</dbReference>
<dbReference type="PANTHER" id="PTHR11070:SF23">
    <property type="entry name" value="RECBCD ENZYME SUBUNIT RECB"/>
    <property type="match status" value="1"/>
</dbReference>
<evidence type="ECO:0000256" key="16">
    <source>
        <dbReference type="PROSITE-ProRule" id="PRU00560"/>
    </source>
</evidence>
<protein>
    <recommendedName>
        <fullName evidence="15">RecBCD enzyme subunit RecB</fullName>
        <ecNumber evidence="15">3.1.11.5</ecNumber>
        <ecNumber evidence="15">5.6.2.4</ecNumber>
    </recommendedName>
    <alternativeName>
        <fullName evidence="15">DNA 3'-5' helicase subunit RecB</fullName>
    </alternativeName>
    <alternativeName>
        <fullName evidence="15">Exonuclease V subunit RecB</fullName>
        <shortName evidence="15">ExoV subunit RecB</shortName>
    </alternativeName>
    <alternativeName>
        <fullName evidence="15">Helicase/nuclease RecBCD subunit RecB</fullName>
    </alternativeName>
</protein>
<evidence type="ECO:0000256" key="10">
    <source>
        <dbReference type="ARBA" id="ARBA00023125"/>
    </source>
</evidence>
<evidence type="ECO:0000256" key="6">
    <source>
        <dbReference type="ARBA" id="ARBA00022806"/>
    </source>
</evidence>
<evidence type="ECO:0000313" key="19">
    <source>
        <dbReference type="EMBL" id="KAA9131463.1"/>
    </source>
</evidence>
<keyword evidence="4 15" id="KW-0227">DNA damage</keyword>
<comment type="miscellaneous">
    <text evidence="15">In the RecBCD complex, RecB has a slow 3'-5' helicase, an exonuclease activity and loads RecA onto ssDNA, RecD has a fast 5'-3' helicase activity, while RecC stimulates the ATPase and processivity of the RecB helicase and contributes to recognition of the Chi site.</text>
</comment>
<dbReference type="SUPFAM" id="SSF52540">
    <property type="entry name" value="P-loop containing nucleoside triphosphate hydrolases"/>
    <property type="match status" value="1"/>
</dbReference>
<dbReference type="Proteomes" id="UP000325372">
    <property type="component" value="Unassembled WGS sequence"/>
</dbReference>
<evidence type="ECO:0000256" key="3">
    <source>
        <dbReference type="ARBA" id="ARBA00022741"/>
    </source>
</evidence>
<feature type="active site" description="For nuclease activity" evidence="15">
    <location>
        <position position="1170"/>
    </location>
</feature>
<dbReference type="GO" id="GO:0009338">
    <property type="term" value="C:exodeoxyribonuclease V complex"/>
    <property type="evidence" value="ECO:0007669"/>
    <property type="project" value="TreeGrafter"/>
</dbReference>
<dbReference type="InterPro" id="IPR000212">
    <property type="entry name" value="DNA_helicase_UvrD/REP"/>
</dbReference>
<dbReference type="GO" id="GO:0005829">
    <property type="term" value="C:cytosol"/>
    <property type="evidence" value="ECO:0007669"/>
    <property type="project" value="TreeGrafter"/>
</dbReference>
<dbReference type="GO" id="GO:0008854">
    <property type="term" value="F:exodeoxyribonuclease V activity"/>
    <property type="evidence" value="ECO:0007669"/>
    <property type="project" value="UniProtKB-EC"/>
</dbReference>
<evidence type="ECO:0000313" key="20">
    <source>
        <dbReference type="Proteomes" id="UP000325372"/>
    </source>
</evidence>
<dbReference type="EMBL" id="VYXP01000005">
    <property type="protein sequence ID" value="KAA9131463.1"/>
    <property type="molecule type" value="Genomic_DNA"/>
</dbReference>
<evidence type="ECO:0000256" key="9">
    <source>
        <dbReference type="ARBA" id="ARBA00022842"/>
    </source>
</evidence>
<dbReference type="Pfam" id="PF00580">
    <property type="entry name" value="UvrD-helicase"/>
    <property type="match status" value="1"/>
</dbReference>
<evidence type="ECO:0000256" key="7">
    <source>
        <dbReference type="ARBA" id="ARBA00022839"/>
    </source>
</evidence>
<keyword evidence="2 15" id="KW-0479">Metal-binding</keyword>
<comment type="catalytic activity">
    <reaction evidence="15">
        <text>Exonucleolytic cleavage (in the presence of ATP) in either 5'- to 3'- or 3'- to 5'-direction to yield 5'-phosphooligonucleotides.</text>
        <dbReference type="EC" id="3.1.11.5"/>
    </reaction>
</comment>
<evidence type="ECO:0000256" key="5">
    <source>
        <dbReference type="ARBA" id="ARBA00022801"/>
    </source>
</evidence>
<dbReference type="InterPro" id="IPR011335">
    <property type="entry name" value="Restrct_endonuc-II-like"/>
</dbReference>
<dbReference type="GO" id="GO:0000724">
    <property type="term" value="P:double-strand break repair via homologous recombination"/>
    <property type="evidence" value="ECO:0007669"/>
    <property type="project" value="UniProtKB-UniRule"/>
</dbReference>
<dbReference type="GO" id="GO:0016887">
    <property type="term" value="F:ATP hydrolysis activity"/>
    <property type="evidence" value="ECO:0007669"/>
    <property type="project" value="RHEA"/>
</dbReference>
<gene>
    <name evidence="15" type="primary">recB</name>
    <name evidence="19" type="ORF">F3N42_09090</name>
</gene>
<dbReference type="Pfam" id="PF13361">
    <property type="entry name" value="UvrD_C"/>
    <property type="match status" value="1"/>
</dbReference>
<evidence type="ECO:0000256" key="14">
    <source>
        <dbReference type="ARBA" id="ARBA00048988"/>
    </source>
</evidence>
<feature type="binding site" evidence="16">
    <location>
        <begin position="24"/>
        <end position="31"/>
    </location>
    <ligand>
        <name>ATP</name>
        <dbReference type="ChEBI" id="CHEBI:30616"/>
    </ligand>
</feature>
<dbReference type="GO" id="GO:0005524">
    <property type="term" value="F:ATP binding"/>
    <property type="evidence" value="ECO:0007669"/>
    <property type="project" value="UniProtKB-UniRule"/>
</dbReference>
<dbReference type="Gene3D" id="3.90.320.10">
    <property type="match status" value="1"/>
</dbReference>
<feature type="binding site" evidence="15">
    <location>
        <position position="1157"/>
    </location>
    <ligand>
        <name>Mg(2+)</name>
        <dbReference type="ChEBI" id="CHEBI:18420"/>
    </ligand>
</feature>
<dbReference type="InterPro" id="IPR027417">
    <property type="entry name" value="P-loop_NTPase"/>
</dbReference>
<keyword evidence="9 15" id="KW-0460">Magnesium</keyword>
<dbReference type="InterPro" id="IPR011604">
    <property type="entry name" value="PDDEXK-like_dom_sf"/>
</dbReference>
<evidence type="ECO:0000259" key="18">
    <source>
        <dbReference type="PROSITE" id="PS51217"/>
    </source>
</evidence>
<organism evidence="19 20">
    <name type="scientific">Marinihelvus fidelis</name>
    <dbReference type="NCBI Taxonomy" id="2613842"/>
    <lineage>
        <taxon>Bacteria</taxon>
        <taxon>Pseudomonadati</taxon>
        <taxon>Pseudomonadota</taxon>
        <taxon>Gammaproteobacteria</taxon>
        <taxon>Chromatiales</taxon>
        <taxon>Wenzhouxiangellaceae</taxon>
        <taxon>Marinihelvus</taxon>
    </lineage>
</organism>
<dbReference type="InterPro" id="IPR014016">
    <property type="entry name" value="UvrD-like_ATP-bd"/>
</dbReference>
<feature type="binding site" evidence="15">
    <location>
        <position position="1033"/>
    </location>
    <ligand>
        <name>Mg(2+)</name>
        <dbReference type="ChEBI" id="CHEBI:18420"/>
    </ligand>
</feature>
<feature type="binding site" evidence="15">
    <location>
        <position position="1170"/>
    </location>
    <ligand>
        <name>Mg(2+)</name>
        <dbReference type="ChEBI" id="CHEBI:18420"/>
    </ligand>
</feature>
<dbReference type="Gene3D" id="1.10.3170.10">
    <property type="entry name" value="Recbcd, chain B, domain 2"/>
    <property type="match status" value="1"/>
</dbReference>
<evidence type="ECO:0000259" key="17">
    <source>
        <dbReference type="PROSITE" id="PS51198"/>
    </source>
</evidence>
<evidence type="ECO:0000256" key="13">
    <source>
        <dbReference type="ARBA" id="ARBA00034617"/>
    </source>
</evidence>
<keyword evidence="10 15" id="KW-0238">DNA-binding</keyword>
<dbReference type="GO" id="GO:0043138">
    <property type="term" value="F:3'-5' DNA helicase activity"/>
    <property type="evidence" value="ECO:0007669"/>
    <property type="project" value="UniProtKB-UniRule"/>
</dbReference>